<evidence type="ECO:0000256" key="8">
    <source>
        <dbReference type="ARBA" id="ARBA00023033"/>
    </source>
</evidence>
<reference evidence="11" key="1">
    <citation type="journal article" date="2008" name="DNA Seq.">
        <title>A fungal cytochrome P450 is expressed during the interaction between the fungal pathogen Heterobasidion annosum sensu lato and conifer trees.</title>
        <authorList>
            <person name="Karlsson M."/>
            <person name="Elfstrand M."/>
            <person name="Stenlid J."/>
            <person name="Olson K."/>
        </authorList>
    </citation>
    <scope>NUCLEOTIDE SEQUENCE</scope>
    <source>
        <strain evidence="11">TC32-1</strain>
    </source>
</reference>
<dbReference type="GO" id="GO:0020037">
    <property type="term" value="F:heme binding"/>
    <property type="evidence" value="ECO:0007669"/>
    <property type="project" value="InterPro"/>
</dbReference>
<dbReference type="Gene3D" id="1.10.630.10">
    <property type="entry name" value="Cytochrome P450"/>
    <property type="match status" value="1"/>
</dbReference>
<evidence type="ECO:0000256" key="6">
    <source>
        <dbReference type="ARBA" id="ARBA00023002"/>
    </source>
</evidence>
<dbReference type="PRINTS" id="PR00463">
    <property type="entry name" value="EP450I"/>
</dbReference>
<keyword evidence="4 9" id="KW-0349">Heme</keyword>
<evidence type="ECO:0000256" key="9">
    <source>
        <dbReference type="PIRSR" id="PIRSR602401-1"/>
    </source>
</evidence>
<comment type="cofactor">
    <cofactor evidence="1 9">
        <name>heme</name>
        <dbReference type="ChEBI" id="CHEBI:30413"/>
    </cofactor>
</comment>
<dbReference type="SUPFAM" id="SSF48264">
    <property type="entry name" value="Cytochrome P450"/>
    <property type="match status" value="1"/>
</dbReference>
<dbReference type="InterPro" id="IPR001128">
    <property type="entry name" value="Cyt_P450"/>
</dbReference>
<dbReference type="CDD" id="cd11065">
    <property type="entry name" value="CYP64-like"/>
    <property type="match status" value="1"/>
</dbReference>
<dbReference type="InterPro" id="IPR050364">
    <property type="entry name" value="Cytochrome_P450_fung"/>
</dbReference>
<comment type="pathway">
    <text evidence="2">Secondary metabolite biosynthesis.</text>
</comment>
<dbReference type="PANTHER" id="PTHR46300:SF7">
    <property type="entry name" value="P450, PUTATIVE (EUROFUNG)-RELATED"/>
    <property type="match status" value="1"/>
</dbReference>
<proteinExistence type="evidence at transcript level"/>
<dbReference type="GO" id="GO:0004497">
    <property type="term" value="F:monooxygenase activity"/>
    <property type="evidence" value="ECO:0007669"/>
    <property type="project" value="UniProtKB-KW"/>
</dbReference>
<dbReference type="GO" id="GO:0005506">
    <property type="term" value="F:iron ion binding"/>
    <property type="evidence" value="ECO:0007669"/>
    <property type="project" value="InterPro"/>
</dbReference>
<dbReference type="PROSITE" id="PS00086">
    <property type="entry name" value="CYTOCHROME_P450"/>
    <property type="match status" value="1"/>
</dbReference>
<accession>Q5PSP5</accession>
<evidence type="ECO:0000256" key="3">
    <source>
        <dbReference type="ARBA" id="ARBA00010617"/>
    </source>
</evidence>
<keyword evidence="5 9" id="KW-0479">Metal-binding</keyword>
<name>Q5PSP5_HETAN</name>
<dbReference type="PANTHER" id="PTHR46300">
    <property type="entry name" value="P450, PUTATIVE (EUROFUNG)-RELATED-RELATED"/>
    <property type="match status" value="1"/>
</dbReference>
<dbReference type="InterPro" id="IPR017972">
    <property type="entry name" value="Cyt_P450_CS"/>
</dbReference>
<dbReference type="InterPro" id="IPR002401">
    <property type="entry name" value="Cyt_P450_E_grp-I"/>
</dbReference>
<keyword evidence="6 10" id="KW-0560">Oxidoreductase</keyword>
<comment type="similarity">
    <text evidence="3 10">Belongs to the cytochrome P450 family.</text>
</comment>
<evidence type="ECO:0000256" key="7">
    <source>
        <dbReference type="ARBA" id="ARBA00023004"/>
    </source>
</evidence>
<keyword evidence="7 9" id="KW-0408">Iron</keyword>
<dbReference type="AlphaFoldDB" id="Q5PSP5"/>
<protein>
    <submittedName>
        <fullName evidence="11">Cytochrome P450</fullName>
    </submittedName>
</protein>
<dbReference type="PRINTS" id="PR00385">
    <property type="entry name" value="P450"/>
</dbReference>
<dbReference type="EMBL" id="AY827553">
    <property type="protein sequence ID" value="AAV83804.1"/>
    <property type="molecule type" value="mRNA"/>
</dbReference>
<evidence type="ECO:0000256" key="2">
    <source>
        <dbReference type="ARBA" id="ARBA00005179"/>
    </source>
</evidence>
<organism evidence="11">
    <name type="scientific">Heterobasidion annosum</name>
    <name type="common">Root rot fungus</name>
    <name type="synonym">Polyporus annosus</name>
    <dbReference type="NCBI Taxonomy" id="13563"/>
    <lineage>
        <taxon>Eukaryota</taxon>
        <taxon>Fungi</taxon>
        <taxon>Dikarya</taxon>
        <taxon>Basidiomycota</taxon>
        <taxon>Agaricomycotina</taxon>
        <taxon>Agaricomycetes</taxon>
        <taxon>Russulales</taxon>
        <taxon>Bondarzewiaceae</taxon>
        <taxon>Heterobasidion</taxon>
        <taxon>Heterobasidion annosum species complex</taxon>
    </lineage>
</organism>
<dbReference type="GO" id="GO:0016705">
    <property type="term" value="F:oxidoreductase activity, acting on paired donors, with incorporation or reduction of molecular oxygen"/>
    <property type="evidence" value="ECO:0007669"/>
    <property type="project" value="InterPro"/>
</dbReference>
<dbReference type="Pfam" id="PF00067">
    <property type="entry name" value="p450"/>
    <property type="match status" value="1"/>
</dbReference>
<evidence type="ECO:0000256" key="5">
    <source>
        <dbReference type="ARBA" id="ARBA00022723"/>
    </source>
</evidence>
<keyword evidence="8 10" id="KW-0503">Monooxygenase</keyword>
<evidence type="ECO:0000256" key="4">
    <source>
        <dbReference type="ARBA" id="ARBA00022617"/>
    </source>
</evidence>
<dbReference type="InterPro" id="IPR036396">
    <property type="entry name" value="Cyt_P450_sf"/>
</dbReference>
<feature type="binding site" description="axial binding residue" evidence="9">
    <location>
        <position position="438"/>
    </location>
    <ligand>
        <name>heme</name>
        <dbReference type="ChEBI" id="CHEBI:30413"/>
    </ligand>
    <ligandPart>
        <name>Fe</name>
        <dbReference type="ChEBI" id="CHEBI:18248"/>
    </ligandPart>
</feature>
<sequence length="507" mass="56137">MAYTPGVIDALLAVVAVLVIKTIAQKRSSSPLPRGPRGWPIIGNVLDMPKRSAWEVFSNWGDKYGNLVYVSVLGQPVIIINSVKAAVDLLEKKSSKLLGPPAVPNGPSHRLGRGPHLHGVRQHLSPSAQASPPRHWLARAHAELPRSHRERVHAFTQRLMKNPEDKTELIKRSTTAISMLMAYGYEIKEENDPVVKLAEQSVEDLGHLLESGNFLVEIFPWLKYVPEWFPGAGFQKTVEEWKTTLDTIQRTPFEFTKAQVAAGTAIPSVVSEYLDKDGGSSEDEVAVMRTAANIYGAGSDTTTSAISTFFLAMTLFPDIQKRAQAEVDSVLGTGRLPTLRDRDNLPYIDAVVKELLRWRPIFPLAVAHRLSGPSDDVYDGLLIPKGAVIIPNTWRFMRDPEVYKNPLEFNPLRFLPEDGSEPELSPYGFVFGYGRRICPGVHMADAVLFNMCSMVLSLFNISKAVDSNGVPIEPSTDYEGEATRRPMEFPCIIKARSKTAEQLILGS</sequence>
<evidence type="ECO:0000256" key="10">
    <source>
        <dbReference type="RuleBase" id="RU000461"/>
    </source>
</evidence>
<gene>
    <name evidence="11" type="primary">HCY2</name>
</gene>
<evidence type="ECO:0000256" key="1">
    <source>
        <dbReference type="ARBA" id="ARBA00001971"/>
    </source>
</evidence>
<evidence type="ECO:0000313" key="11">
    <source>
        <dbReference type="EMBL" id="AAV83804.1"/>
    </source>
</evidence>